<dbReference type="AlphaFoldDB" id="A0A9P6XLI2"/>
<comment type="caution">
    <text evidence="2">The sequence shown here is derived from an EMBL/GenBank/DDBJ whole genome shotgun (WGS) entry which is preliminary data.</text>
</comment>
<gene>
    <name evidence="2" type="ORF">G6F50_018748</name>
</gene>
<dbReference type="Gene3D" id="3.40.720.10">
    <property type="entry name" value="Alkaline Phosphatase, subunit A"/>
    <property type="match status" value="1"/>
</dbReference>
<evidence type="ECO:0000256" key="1">
    <source>
        <dbReference type="ARBA" id="ARBA00022801"/>
    </source>
</evidence>
<accession>A0A9P6XLI2</accession>
<keyword evidence="3" id="KW-1185">Reference proteome</keyword>
<dbReference type="GO" id="GO:0016788">
    <property type="term" value="F:hydrolase activity, acting on ester bonds"/>
    <property type="evidence" value="ECO:0007669"/>
    <property type="project" value="InterPro"/>
</dbReference>
<dbReference type="PANTHER" id="PTHR31956">
    <property type="entry name" value="NON-SPECIFIC PHOSPHOLIPASE C4-RELATED"/>
    <property type="match status" value="1"/>
</dbReference>
<organism evidence="2 3">
    <name type="scientific">Rhizopus delemar</name>
    <dbReference type="NCBI Taxonomy" id="936053"/>
    <lineage>
        <taxon>Eukaryota</taxon>
        <taxon>Fungi</taxon>
        <taxon>Fungi incertae sedis</taxon>
        <taxon>Mucoromycota</taxon>
        <taxon>Mucoromycotina</taxon>
        <taxon>Mucoromycetes</taxon>
        <taxon>Mucorales</taxon>
        <taxon>Mucorineae</taxon>
        <taxon>Rhizopodaceae</taxon>
        <taxon>Rhizopus</taxon>
    </lineage>
</organism>
<protein>
    <submittedName>
        <fullName evidence="2">Uncharacterized protein</fullName>
    </submittedName>
</protein>
<keyword evidence="1" id="KW-0378">Hydrolase</keyword>
<reference evidence="2 3" key="1">
    <citation type="journal article" date="2020" name="Microb. Genom.">
        <title>Genetic diversity of clinical and environmental Mucorales isolates obtained from an investigation of mucormycosis cases among solid organ transplant recipients.</title>
        <authorList>
            <person name="Nguyen M.H."/>
            <person name="Kaul D."/>
            <person name="Muto C."/>
            <person name="Cheng S.J."/>
            <person name="Richter R.A."/>
            <person name="Bruno V.M."/>
            <person name="Liu G."/>
            <person name="Beyhan S."/>
            <person name="Sundermann A.J."/>
            <person name="Mounaud S."/>
            <person name="Pasculle A.W."/>
            <person name="Nierman W.C."/>
            <person name="Driscoll E."/>
            <person name="Cumbie R."/>
            <person name="Clancy C.J."/>
            <person name="Dupont C.L."/>
        </authorList>
    </citation>
    <scope>NUCLEOTIDE SEQUENCE [LARGE SCALE GENOMIC DNA]</scope>
    <source>
        <strain evidence="2 3">GL24</strain>
    </source>
</reference>
<sequence>MAYYTEADMPFQYAMARAFTICDAYHCSFTGGTNTNRLFVWSGTNDGAGRGNGPALGNVYNKLKGGDPARA</sequence>
<dbReference type="Pfam" id="PF04185">
    <property type="entry name" value="Phosphoesterase"/>
    <property type="match status" value="1"/>
</dbReference>
<dbReference type="InterPro" id="IPR017850">
    <property type="entry name" value="Alkaline_phosphatase_core_sf"/>
</dbReference>
<dbReference type="Proteomes" id="UP000740926">
    <property type="component" value="Unassembled WGS sequence"/>
</dbReference>
<dbReference type="PANTHER" id="PTHR31956:SF36">
    <property type="entry name" value="NON-HEMOLYTIC PHOSPHOLIPASE C"/>
    <property type="match status" value="1"/>
</dbReference>
<name>A0A9P6XLI2_9FUNG</name>
<proteinExistence type="predicted"/>
<dbReference type="EMBL" id="JAANIU010028290">
    <property type="protein sequence ID" value="KAG1520590.1"/>
    <property type="molecule type" value="Genomic_DNA"/>
</dbReference>
<evidence type="ECO:0000313" key="3">
    <source>
        <dbReference type="Proteomes" id="UP000740926"/>
    </source>
</evidence>
<evidence type="ECO:0000313" key="2">
    <source>
        <dbReference type="EMBL" id="KAG1520590.1"/>
    </source>
</evidence>
<dbReference type="InterPro" id="IPR007312">
    <property type="entry name" value="Phosphoesterase"/>
</dbReference>